<feature type="transmembrane region" description="Helical" evidence="1">
    <location>
        <begin position="104"/>
        <end position="128"/>
    </location>
</feature>
<keyword evidence="2" id="KW-1185">Reference proteome</keyword>
<evidence type="ECO:0000256" key="1">
    <source>
        <dbReference type="SAM" id="Phobius"/>
    </source>
</evidence>
<keyword evidence="1" id="KW-0472">Membrane</keyword>
<keyword evidence="1" id="KW-1133">Transmembrane helix</keyword>
<accession>A0A5S6PZ80</accession>
<proteinExistence type="predicted"/>
<dbReference type="AlphaFoldDB" id="A0A5S6PZ80"/>
<protein>
    <submittedName>
        <fullName evidence="3">Uncharacterized protein</fullName>
    </submittedName>
</protein>
<evidence type="ECO:0000313" key="2">
    <source>
        <dbReference type="Proteomes" id="UP000046395"/>
    </source>
</evidence>
<sequence>MRQGKTSVRAKQKNIQTPHLGFAPAPARQYNDALSLVEHGYRMGRQEIFVSSYALIALDCALCASNGRKLCIIYCAQTCASLGGQTPQFRVWRPLTYGQRKARLAGNAAAAVVTLVFCGLGVLSYQFAFPTPAMRYNKLQKSYNIDTSENLYLEDKTKKRLRMFGSVYEEMEDMRAGGSDVLNPVKVL</sequence>
<keyword evidence="1" id="KW-0812">Transmembrane</keyword>
<evidence type="ECO:0000313" key="3">
    <source>
        <dbReference type="WBParaSite" id="TMUE_0000000300.1"/>
    </source>
</evidence>
<dbReference type="Proteomes" id="UP000046395">
    <property type="component" value="Unassembled WGS sequence"/>
</dbReference>
<dbReference type="STRING" id="70415.A0A5S6PZ80"/>
<name>A0A5S6PZ80_TRIMR</name>
<organism evidence="2 3">
    <name type="scientific">Trichuris muris</name>
    <name type="common">Mouse whipworm</name>
    <dbReference type="NCBI Taxonomy" id="70415"/>
    <lineage>
        <taxon>Eukaryota</taxon>
        <taxon>Metazoa</taxon>
        <taxon>Ecdysozoa</taxon>
        <taxon>Nematoda</taxon>
        <taxon>Enoplea</taxon>
        <taxon>Dorylaimia</taxon>
        <taxon>Trichinellida</taxon>
        <taxon>Trichuridae</taxon>
        <taxon>Trichuris</taxon>
    </lineage>
</organism>
<dbReference type="WBParaSite" id="TMUE_0000000300.1">
    <property type="protein sequence ID" value="TMUE_0000000300.1"/>
    <property type="gene ID" value="WBGene00296241"/>
</dbReference>
<reference evidence="3" key="1">
    <citation type="submission" date="2019-12" db="UniProtKB">
        <authorList>
            <consortium name="WormBaseParasite"/>
        </authorList>
    </citation>
    <scope>IDENTIFICATION</scope>
</reference>